<dbReference type="GO" id="GO:0005576">
    <property type="term" value="C:extracellular region"/>
    <property type="evidence" value="ECO:0007669"/>
    <property type="project" value="UniProtKB-SubCell"/>
</dbReference>
<dbReference type="InterPro" id="IPR036908">
    <property type="entry name" value="RlpA-like_sf"/>
</dbReference>
<organism evidence="5 6">
    <name type="scientific">Camellia sinensis</name>
    <name type="common">Tea plant</name>
    <name type="synonym">Thea sinensis</name>
    <dbReference type="NCBI Taxonomy" id="4442"/>
    <lineage>
        <taxon>Eukaryota</taxon>
        <taxon>Viridiplantae</taxon>
        <taxon>Streptophyta</taxon>
        <taxon>Embryophyta</taxon>
        <taxon>Tracheophyta</taxon>
        <taxon>Spermatophyta</taxon>
        <taxon>Magnoliopsida</taxon>
        <taxon>eudicotyledons</taxon>
        <taxon>Gunneridae</taxon>
        <taxon>Pentapetalae</taxon>
        <taxon>asterids</taxon>
        <taxon>Ericales</taxon>
        <taxon>Theaceae</taxon>
        <taxon>Camellia</taxon>
    </lineage>
</organism>
<dbReference type="EMBL" id="JACBKZ010000001">
    <property type="protein sequence ID" value="KAF5959213.1"/>
    <property type="molecule type" value="Genomic_DNA"/>
</dbReference>
<reference evidence="5 6" key="2">
    <citation type="submission" date="2020-07" db="EMBL/GenBank/DDBJ databases">
        <title>Genome assembly of wild tea tree DASZ reveals pedigree and selection history of tea varieties.</title>
        <authorList>
            <person name="Zhang W."/>
        </authorList>
    </citation>
    <scope>NUCLEOTIDE SEQUENCE [LARGE SCALE GENOMIC DNA]</scope>
    <source>
        <strain evidence="6">cv. G240</strain>
        <tissue evidence="5">Leaf</tissue>
    </source>
</reference>
<evidence type="ECO:0000259" key="3">
    <source>
        <dbReference type="PROSITE" id="PS50842"/>
    </source>
</evidence>
<name>A0A7J7I2F7_CAMSI</name>
<dbReference type="InterPro" id="IPR005795">
    <property type="entry name" value="LolPI"/>
</dbReference>
<dbReference type="PANTHER" id="PTHR31692:SF56">
    <property type="entry name" value="EXPANSIN-B2-RELATED"/>
    <property type="match status" value="1"/>
</dbReference>
<sequence>MSKGTSAQNRSSSSPESALEIKKYIYCKRYQPTVKCNSNPACLGNPKTVTITNRYPGTCGPLQFDLSGVAFGAMAIFGKADVLCHTGRLQIEYQRVQCHYPGVTVAFHVDEKSNPYYFATAVVYEGGDGNLAGVELQNSGKWLPMQHSWGAVWKLNSVS</sequence>
<evidence type="ECO:0000256" key="2">
    <source>
        <dbReference type="ARBA" id="ARBA00022525"/>
    </source>
</evidence>
<proteinExistence type="predicted"/>
<dbReference type="Gene3D" id="2.40.40.10">
    <property type="entry name" value="RlpA-like domain"/>
    <property type="match status" value="1"/>
</dbReference>
<dbReference type="InterPro" id="IPR007117">
    <property type="entry name" value="Expansin_CBD"/>
</dbReference>
<dbReference type="InterPro" id="IPR007112">
    <property type="entry name" value="Expansin/allergen_DPBB_dom"/>
</dbReference>
<dbReference type="InterPro" id="IPR036749">
    <property type="entry name" value="Expansin_CBD_sf"/>
</dbReference>
<dbReference type="PANTHER" id="PTHR31692">
    <property type="entry name" value="EXPANSIN-B3"/>
    <property type="match status" value="1"/>
</dbReference>
<dbReference type="Proteomes" id="UP000593564">
    <property type="component" value="Unassembled WGS sequence"/>
</dbReference>
<evidence type="ECO:0000256" key="1">
    <source>
        <dbReference type="ARBA" id="ARBA00004613"/>
    </source>
</evidence>
<reference evidence="6" key="1">
    <citation type="journal article" date="2020" name="Nat. Commun.">
        <title>Genome assembly of wild tea tree DASZ reveals pedigree and selection history of tea varieties.</title>
        <authorList>
            <person name="Zhang W."/>
            <person name="Zhang Y."/>
            <person name="Qiu H."/>
            <person name="Guo Y."/>
            <person name="Wan H."/>
            <person name="Zhang X."/>
            <person name="Scossa F."/>
            <person name="Alseekh S."/>
            <person name="Zhang Q."/>
            <person name="Wang P."/>
            <person name="Xu L."/>
            <person name="Schmidt M.H."/>
            <person name="Jia X."/>
            <person name="Li D."/>
            <person name="Zhu A."/>
            <person name="Guo F."/>
            <person name="Chen W."/>
            <person name="Ni D."/>
            <person name="Usadel B."/>
            <person name="Fernie A.R."/>
            <person name="Wen W."/>
        </authorList>
    </citation>
    <scope>NUCLEOTIDE SEQUENCE [LARGE SCALE GENOMIC DNA]</scope>
    <source>
        <strain evidence="6">cv. G240</strain>
    </source>
</reference>
<comment type="caution">
    <text evidence="5">The sequence shown here is derived from an EMBL/GenBank/DDBJ whole genome shotgun (WGS) entry which is preliminary data.</text>
</comment>
<dbReference type="PROSITE" id="PS50843">
    <property type="entry name" value="EXPANSIN_CBD"/>
    <property type="match status" value="1"/>
</dbReference>
<accession>A0A7J7I2F7</accession>
<dbReference type="Gene3D" id="2.60.40.760">
    <property type="entry name" value="Expansin, cellulose-binding-like domain"/>
    <property type="match status" value="1"/>
</dbReference>
<protein>
    <recommendedName>
        <fullName evidence="7">Expansin-like EG45 domain-containing protein</fullName>
    </recommendedName>
</protein>
<comment type="subcellular location">
    <subcellularLocation>
        <location evidence="1">Secreted</location>
    </subcellularLocation>
</comment>
<keyword evidence="2" id="KW-0964">Secreted</keyword>
<dbReference type="AlphaFoldDB" id="A0A7J7I2F7"/>
<feature type="domain" description="Expansin-like EG45" evidence="3">
    <location>
        <begin position="34"/>
        <end position="103"/>
    </location>
</feature>
<dbReference type="PRINTS" id="PR00829">
    <property type="entry name" value="LOLP1ALLERGN"/>
</dbReference>
<gene>
    <name evidence="5" type="ORF">HYC85_000422</name>
</gene>
<evidence type="ECO:0008006" key="7">
    <source>
        <dbReference type="Google" id="ProtNLM"/>
    </source>
</evidence>
<evidence type="ECO:0000259" key="4">
    <source>
        <dbReference type="PROSITE" id="PS50843"/>
    </source>
</evidence>
<dbReference type="SUPFAM" id="SSF49590">
    <property type="entry name" value="PHL pollen allergen"/>
    <property type="match status" value="1"/>
</dbReference>
<dbReference type="GO" id="GO:0009653">
    <property type="term" value="P:anatomical structure morphogenesis"/>
    <property type="evidence" value="ECO:0007669"/>
    <property type="project" value="UniProtKB-ARBA"/>
</dbReference>
<dbReference type="SUPFAM" id="SSF50685">
    <property type="entry name" value="Barwin-like endoglucanases"/>
    <property type="match status" value="1"/>
</dbReference>
<dbReference type="PROSITE" id="PS50842">
    <property type="entry name" value="EXPANSIN_EG45"/>
    <property type="match status" value="1"/>
</dbReference>
<feature type="domain" description="Expansin-like CBD" evidence="4">
    <location>
        <begin position="116"/>
        <end position="159"/>
    </location>
</feature>
<evidence type="ECO:0000313" key="5">
    <source>
        <dbReference type="EMBL" id="KAF5959213.1"/>
    </source>
</evidence>
<keyword evidence="6" id="KW-1185">Reference proteome</keyword>
<evidence type="ECO:0000313" key="6">
    <source>
        <dbReference type="Proteomes" id="UP000593564"/>
    </source>
</evidence>
<dbReference type="Pfam" id="PF01357">
    <property type="entry name" value="Expansin_C"/>
    <property type="match status" value="1"/>
</dbReference>